<reference evidence="2" key="1">
    <citation type="submission" date="2021-06" db="EMBL/GenBank/DDBJ databases">
        <authorList>
            <person name="Hodson N. C."/>
            <person name="Mongue J. A."/>
            <person name="Jaron S. K."/>
        </authorList>
    </citation>
    <scope>NUCLEOTIDE SEQUENCE</scope>
</reference>
<feature type="compositionally biased region" description="Low complexity" evidence="1">
    <location>
        <begin position="33"/>
        <end position="45"/>
    </location>
</feature>
<feature type="compositionally biased region" description="Polar residues" evidence="1">
    <location>
        <begin position="264"/>
        <end position="282"/>
    </location>
</feature>
<protein>
    <submittedName>
        <fullName evidence="2">Uncharacterized protein</fullName>
    </submittedName>
</protein>
<evidence type="ECO:0000313" key="3">
    <source>
        <dbReference type="Proteomes" id="UP000708208"/>
    </source>
</evidence>
<comment type="caution">
    <text evidence="2">The sequence shown here is derived from an EMBL/GenBank/DDBJ whole genome shotgun (WGS) entry which is preliminary data.</text>
</comment>
<feature type="region of interest" description="Disordered" evidence="1">
    <location>
        <begin position="180"/>
        <end position="206"/>
    </location>
</feature>
<keyword evidence="3" id="KW-1185">Reference proteome</keyword>
<gene>
    <name evidence="2" type="ORF">AFUS01_LOCUS28629</name>
</gene>
<feature type="compositionally biased region" description="Low complexity" evidence="1">
    <location>
        <begin position="251"/>
        <end position="263"/>
    </location>
</feature>
<accession>A0A8J2L960</accession>
<evidence type="ECO:0000313" key="2">
    <source>
        <dbReference type="EMBL" id="CAG7818103.1"/>
    </source>
</evidence>
<name>A0A8J2L960_9HEXA</name>
<feature type="region of interest" description="Disordered" evidence="1">
    <location>
        <begin position="244"/>
        <end position="293"/>
    </location>
</feature>
<feature type="compositionally biased region" description="Low complexity" evidence="1">
    <location>
        <begin position="188"/>
        <end position="198"/>
    </location>
</feature>
<proteinExistence type="predicted"/>
<feature type="compositionally biased region" description="Polar residues" evidence="1">
    <location>
        <begin position="46"/>
        <end position="56"/>
    </location>
</feature>
<dbReference type="EMBL" id="CAJVCH010411353">
    <property type="protein sequence ID" value="CAG7818103.1"/>
    <property type="molecule type" value="Genomic_DNA"/>
</dbReference>
<organism evidence="2 3">
    <name type="scientific">Allacma fusca</name>
    <dbReference type="NCBI Taxonomy" id="39272"/>
    <lineage>
        <taxon>Eukaryota</taxon>
        <taxon>Metazoa</taxon>
        <taxon>Ecdysozoa</taxon>
        <taxon>Arthropoda</taxon>
        <taxon>Hexapoda</taxon>
        <taxon>Collembola</taxon>
        <taxon>Symphypleona</taxon>
        <taxon>Sminthuridae</taxon>
        <taxon>Allacma</taxon>
    </lineage>
</organism>
<evidence type="ECO:0000256" key="1">
    <source>
        <dbReference type="SAM" id="MobiDB-lite"/>
    </source>
</evidence>
<feature type="region of interest" description="Disordered" evidence="1">
    <location>
        <begin position="33"/>
        <end position="69"/>
    </location>
</feature>
<dbReference type="Proteomes" id="UP000708208">
    <property type="component" value="Unassembled WGS sequence"/>
</dbReference>
<feature type="compositionally biased region" description="Low complexity" evidence="1">
    <location>
        <begin position="57"/>
        <end position="69"/>
    </location>
</feature>
<dbReference type="AlphaFoldDB" id="A0A8J2L960"/>
<sequence>MTSSETPQSLHCLKTIADKLSICSSLSNLNNNGSSSSSLNSISPSTTNPVQKSTNIANNNSARSVSSSSVTTVRTATNFTPTTSAATGVSKLSHCQPQLLQSHQHHQTNGSTPGKLTENHLSTKLHRSSGAPYPRTHLTASSAQAELAVLFHNVNPSVDQDMLDNVTQQEESSPIITATVADGHKIPSDSSSSPLDNSFKAEPNGNSVYRATDNQLSASSLCLPSSDINISSVKSECFPPLSVPSDLQLDNSGNSSSGYNPNPETNSDMPTGPSNNGMTSPGGSLDENDCDSQ</sequence>